<protein>
    <recommendedName>
        <fullName evidence="14">DDE Tnp4 domain-containing protein</fullName>
    </recommendedName>
</protein>
<evidence type="ECO:0000259" key="10">
    <source>
        <dbReference type="Pfam" id="PF13359"/>
    </source>
</evidence>
<comment type="similarity">
    <text evidence="3">Belongs to the HARBI1 family.</text>
</comment>
<evidence type="ECO:0000256" key="7">
    <source>
        <dbReference type="ARBA" id="ARBA00023242"/>
    </source>
</evidence>
<accession>A0ABM3QYR0</accession>
<organism evidence="12 13">
    <name type="scientific">Spinacia oleracea</name>
    <name type="common">Spinach</name>
    <dbReference type="NCBI Taxonomy" id="3562"/>
    <lineage>
        <taxon>Eukaryota</taxon>
        <taxon>Viridiplantae</taxon>
        <taxon>Streptophyta</taxon>
        <taxon>Embryophyta</taxon>
        <taxon>Tracheophyta</taxon>
        <taxon>Spermatophyta</taxon>
        <taxon>Magnoliopsida</taxon>
        <taxon>eudicotyledons</taxon>
        <taxon>Gunneridae</taxon>
        <taxon>Pentapetalae</taxon>
        <taxon>Caryophyllales</taxon>
        <taxon>Chenopodiaceae</taxon>
        <taxon>Chenopodioideae</taxon>
        <taxon>Anserineae</taxon>
        <taxon>Spinacia</taxon>
    </lineage>
</organism>
<evidence type="ECO:0000313" key="13">
    <source>
        <dbReference type="RefSeq" id="XP_056688451.1"/>
    </source>
</evidence>
<dbReference type="PANTHER" id="PTHR22930">
    <property type="match status" value="1"/>
</dbReference>
<dbReference type="Pfam" id="PF12776">
    <property type="entry name" value="Myb_DNA-bind_3"/>
    <property type="match status" value="1"/>
</dbReference>
<evidence type="ECO:0000256" key="2">
    <source>
        <dbReference type="ARBA" id="ARBA00004123"/>
    </source>
</evidence>
<dbReference type="Pfam" id="PF26138">
    <property type="entry name" value="DUF8040"/>
    <property type="match status" value="1"/>
</dbReference>
<dbReference type="Pfam" id="PF13359">
    <property type="entry name" value="DDE_Tnp_4"/>
    <property type="match status" value="1"/>
</dbReference>
<evidence type="ECO:0000256" key="3">
    <source>
        <dbReference type="ARBA" id="ARBA00006958"/>
    </source>
</evidence>
<dbReference type="PANTHER" id="PTHR22930:SF285">
    <property type="entry name" value="PROTEIN ALP1-LIKE"/>
    <property type="match status" value="1"/>
</dbReference>
<dbReference type="InterPro" id="IPR058353">
    <property type="entry name" value="DUF8040"/>
</dbReference>
<evidence type="ECO:0000256" key="6">
    <source>
        <dbReference type="ARBA" id="ARBA00022801"/>
    </source>
</evidence>
<feature type="domain" description="DDE Tnp4" evidence="10">
    <location>
        <begin position="213"/>
        <end position="370"/>
    </location>
</feature>
<sequence length="550" mass="63048">MSENGEATAKSVHNFLRGKQEGGDPSGQNQRFRSRLWGMKILPKWMVLVWKIINKALALNVNPNKALLYASMESDHRVSTQSSVQMNRELKGMIVGAVAAIIGYVLAILEVYKSRNGGPRIISWEGTTVEMSSNECEGAIIFLHLLGHNVRFRAIGGRFFRSTWTIHQYFQVVLQAILRLYTEFVKPPTTTLQPEIQNNPRFFLWFEDFIGAIDGTHVRASVPIEMQDRFRGRKGGTTQNVLAVVDFDLKFTYVLTGWEGSAHDSKVLGDALRRGFKVPQGKYYLDDGGYGDRKGFMPPFRKVRYHLKEYTNNPPENEKELFNLRHSSLRMCVERAFSVLKKRFRVLDAEPFWPLKTQVDVVLACCVIHNYLRGVDPNDPIAREADMEMNSQDARAPLTRREVREETKECVKKRNAISLAMWTAYKKPRTLHVLVLYENDEAVKKEEKKANFRWSKPMSKVLLEFLAEEVRKGNRPNNSFRTSSFVAAAKNISDLFHTTCTADHVENHMRTVRAAWGIISKLRGTSGFGWDDSVKMVTVYLLLLLILMFR</sequence>
<dbReference type="RefSeq" id="XP_056688451.1">
    <property type="nucleotide sequence ID" value="XM_056832473.1"/>
</dbReference>
<evidence type="ECO:0008006" key="14">
    <source>
        <dbReference type="Google" id="ProtNLM"/>
    </source>
</evidence>
<dbReference type="InterPro" id="IPR027806">
    <property type="entry name" value="HARBI1_dom"/>
</dbReference>
<keyword evidence="6" id="KW-0378">Hydrolase</keyword>
<dbReference type="InterPro" id="IPR024752">
    <property type="entry name" value="Myb/SANT-like_dom"/>
</dbReference>
<comment type="subcellular location">
    <subcellularLocation>
        <location evidence="2">Nucleus</location>
    </subcellularLocation>
</comment>
<feature type="transmembrane region" description="Helical" evidence="8">
    <location>
        <begin position="92"/>
        <end position="112"/>
    </location>
</feature>
<feature type="domain" description="Myb/SANT-like" evidence="9">
    <location>
        <begin position="453"/>
        <end position="538"/>
    </location>
</feature>
<evidence type="ECO:0000256" key="5">
    <source>
        <dbReference type="ARBA" id="ARBA00022723"/>
    </source>
</evidence>
<keyword evidence="4" id="KW-0540">Nuclease</keyword>
<gene>
    <name evidence="13" type="primary">LOC110781371</name>
</gene>
<keyword evidence="12" id="KW-1185">Reference proteome</keyword>
<dbReference type="Proteomes" id="UP000813463">
    <property type="component" value="Chromosome 6"/>
</dbReference>
<keyword evidence="8" id="KW-0812">Transmembrane</keyword>
<reference evidence="12" key="1">
    <citation type="journal article" date="2021" name="Nat. Commun.">
        <title>Genomic analyses provide insights into spinach domestication and the genetic basis of agronomic traits.</title>
        <authorList>
            <person name="Cai X."/>
            <person name="Sun X."/>
            <person name="Xu C."/>
            <person name="Sun H."/>
            <person name="Wang X."/>
            <person name="Ge C."/>
            <person name="Zhang Z."/>
            <person name="Wang Q."/>
            <person name="Fei Z."/>
            <person name="Jiao C."/>
            <person name="Wang Q."/>
        </authorList>
    </citation>
    <scope>NUCLEOTIDE SEQUENCE [LARGE SCALE GENOMIC DNA]</scope>
    <source>
        <strain evidence="12">cv. Varoflay</strain>
    </source>
</reference>
<evidence type="ECO:0000259" key="9">
    <source>
        <dbReference type="Pfam" id="PF12776"/>
    </source>
</evidence>
<comment type="cofactor">
    <cofactor evidence="1">
        <name>a divalent metal cation</name>
        <dbReference type="ChEBI" id="CHEBI:60240"/>
    </cofactor>
</comment>
<proteinExistence type="inferred from homology"/>
<keyword evidence="5" id="KW-0479">Metal-binding</keyword>
<evidence type="ECO:0000256" key="1">
    <source>
        <dbReference type="ARBA" id="ARBA00001968"/>
    </source>
</evidence>
<keyword evidence="8" id="KW-1133">Transmembrane helix</keyword>
<keyword evidence="7" id="KW-0539">Nucleus</keyword>
<feature type="domain" description="DUF8040" evidence="11">
    <location>
        <begin position="137"/>
        <end position="178"/>
    </location>
</feature>
<dbReference type="InterPro" id="IPR045249">
    <property type="entry name" value="HARBI1-like"/>
</dbReference>
<dbReference type="GeneID" id="110781371"/>
<reference evidence="13" key="2">
    <citation type="submission" date="2025-08" db="UniProtKB">
        <authorList>
            <consortium name="RefSeq"/>
        </authorList>
    </citation>
    <scope>IDENTIFICATION</scope>
    <source>
        <tissue evidence="13">Leaf</tissue>
    </source>
</reference>
<evidence type="ECO:0000256" key="4">
    <source>
        <dbReference type="ARBA" id="ARBA00022722"/>
    </source>
</evidence>
<evidence type="ECO:0000259" key="11">
    <source>
        <dbReference type="Pfam" id="PF26138"/>
    </source>
</evidence>
<keyword evidence="8" id="KW-0472">Membrane</keyword>
<evidence type="ECO:0000313" key="12">
    <source>
        <dbReference type="Proteomes" id="UP000813463"/>
    </source>
</evidence>
<name>A0ABM3QYR0_SPIOL</name>
<evidence type="ECO:0000256" key="8">
    <source>
        <dbReference type="SAM" id="Phobius"/>
    </source>
</evidence>